<keyword evidence="4" id="KW-1185">Reference proteome</keyword>
<evidence type="ECO:0000313" key="3">
    <source>
        <dbReference type="EMBL" id="CAH0515107.1"/>
    </source>
</evidence>
<dbReference type="EMBL" id="CAKKTJ010000332">
    <property type="protein sequence ID" value="CAH0482077.1"/>
    <property type="molecule type" value="Genomic_DNA"/>
</dbReference>
<feature type="compositionally biased region" description="Polar residues" evidence="1">
    <location>
        <begin position="209"/>
        <end position="220"/>
    </location>
</feature>
<dbReference type="AlphaFoldDB" id="A0AAU9L644"/>
<accession>A0AAU9L644</accession>
<comment type="caution">
    <text evidence="2">The sequence shown here is derived from an EMBL/GenBank/DDBJ whole genome shotgun (WGS) entry which is preliminary data.</text>
</comment>
<feature type="compositionally biased region" description="Basic residues" evidence="1">
    <location>
        <begin position="60"/>
        <end position="69"/>
    </location>
</feature>
<dbReference type="EMBL" id="CAKLCB010000100">
    <property type="protein sequence ID" value="CAH0515107.1"/>
    <property type="molecule type" value="Genomic_DNA"/>
</dbReference>
<dbReference type="Proteomes" id="UP001158986">
    <property type="component" value="Unassembled WGS sequence"/>
</dbReference>
<organism evidence="2 5">
    <name type="scientific">Peronospora belbahrii</name>
    <dbReference type="NCBI Taxonomy" id="622444"/>
    <lineage>
        <taxon>Eukaryota</taxon>
        <taxon>Sar</taxon>
        <taxon>Stramenopiles</taxon>
        <taxon>Oomycota</taxon>
        <taxon>Peronosporomycetes</taxon>
        <taxon>Peronosporales</taxon>
        <taxon>Peronosporaceae</taxon>
        <taxon>Peronospora</taxon>
    </lineage>
</organism>
<feature type="compositionally biased region" description="Low complexity" evidence="1">
    <location>
        <begin position="33"/>
        <end position="49"/>
    </location>
</feature>
<feature type="region of interest" description="Disordered" evidence="1">
    <location>
        <begin position="209"/>
        <end position="230"/>
    </location>
</feature>
<gene>
    <name evidence="3" type="ORF">PBS001_LOCUS1828</name>
    <name evidence="2" type="ORF">PBS003_LOCUS8675</name>
</gene>
<dbReference type="Proteomes" id="UP001160483">
    <property type="component" value="Unassembled WGS sequence"/>
</dbReference>
<evidence type="ECO:0000313" key="2">
    <source>
        <dbReference type="EMBL" id="CAH0482077.1"/>
    </source>
</evidence>
<feature type="region of interest" description="Disordered" evidence="1">
    <location>
        <begin position="1"/>
        <end position="69"/>
    </location>
</feature>
<evidence type="ECO:0000313" key="5">
    <source>
        <dbReference type="Proteomes" id="UP001160483"/>
    </source>
</evidence>
<proteinExistence type="predicted"/>
<protein>
    <submittedName>
        <fullName evidence="2">Uncharacterized protein</fullName>
    </submittedName>
</protein>
<evidence type="ECO:0000313" key="4">
    <source>
        <dbReference type="Proteomes" id="UP001158986"/>
    </source>
</evidence>
<evidence type="ECO:0000256" key="1">
    <source>
        <dbReference type="SAM" id="MobiDB-lite"/>
    </source>
</evidence>
<name>A0AAU9L644_9STRA</name>
<reference evidence="2 4" key="1">
    <citation type="submission" date="2021-11" db="EMBL/GenBank/DDBJ databases">
        <authorList>
            <person name="Islam A."/>
            <person name="Islam S."/>
            <person name="Flora M.S."/>
            <person name="Rahman M."/>
            <person name="Ziaur R.M."/>
            <person name="Epstein J.H."/>
            <person name="Hassan M."/>
            <person name="Klassen M."/>
            <person name="Woodard K."/>
            <person name="Webb A."/>
            <person name="Webby R.J."/>
            <person name="El Zowalaty M.E."/>
        </authorList>
    </citation>
    <scope>NUCLEOTIDE SEQUENCE</scope>
    <source>
        <strain evidence="3">Pbs1</strain>
        <strain evidence="2">Pbs3</strain>
    </source>
</reference>
<sequence length="288" mass="32632">MTTVHIDVLPPRPTHEEEENTLSNEDPLLRLPSSSTTTTTTTTTSTTTTLPFNQTNAHPYRSHRAGPSRRRNIGKGIQLILLRKYVQCAKELNRLPDRLLTEELLEQGYDEFYYQGGNLNEYRLNYTAFLKLVRNRRSEVRGSSLRNHQRGGTRRSHKEQMEIQMLINELEHVRQAQTRNTMNNDALGTISSNEHSRPVMTDMSVPILSDSSSMMGNTRTDGGVSTEDVSASETYSSVMSGTDEKNDSVVVSQSELEVMLRVAQETLMAQKKILEEVRAIEQRIAAIY</sequence>